<protein>
    <submittedName>
        <fullName evidence="2">NAD(P)H-binding protein</fullName>
    </submittedName>
</protein>
<evidence type="ECO:0000259" key="1">
    <source>
        <dbReference type="Pfam" id="PF13460"/>
    </source>
</evidence>
<evidence type="ECO:0000313" key="2">
    <source>
        <dbReference type="EMBL" id="GAA1997964.1"/>
    </source>
</evidence>
<organism evidence="2 3">
    <name type="scientific">Microbacterium pumilum</name>
    <dbReference type="NCBI Taxonomy" id="344165"/>
    <lineage>
        <taxon>Bacteria</taxon>
        <taxon>Bacillati</taxon>
        <taxon>Actinomycetota</taxon>
        <taxon>Actinomycetes</taxon>
        <taxon>Micrococcales</taxon>
        <taxon>Microbacteriaceae</taxon>
        <taxon>Microbacterium</taxon>
    </lineage>
</organism>
<dbReference type="InterPro" id="IPR036291">
    <property type="entry name" value="NAD(P)-bd_dom_sf"/>
</dbReference>
<sequence length="249" mass="26074">MRIAVAGGTGLTGTHVVEIARRRGHEAIPLSRHGGVDLVSGAGLPQALVGADTIIDVSNVNSMKTDVSVSFFAGATRNMLSSGQRAGVTHHIALTIVGADAVSEGYYAGKLSQERAIEASAVPWTILRSTQFHEFAALMYEIARAGPLHAAPRARIQPIAVREVAEHLVTLAESGPGGRVSELAGPREESLAAMVRAYARAIGHRGWMPEVSLPGALGRAQRNGALLPAPGATLGTQTFAEWLDALPDR</sequence>
<reference evidence="2 3" key="1">
    <citation type="journal article" date="2019" name="Int. J. Syst. Evol. Microbiol.">
        <title>The Global Catalogue of Microorganisms (GCM) 10K type strain sequencing project: providing services to taxonomists for standard genome sequencing and annotation.</title>
        <authorList>
            <consortium name="The Broad Institute Genomics Platform"/>
            <consortium name="The Broad Institute Genome Sequencing Center for Infectious Disease"/>
            <person name="Wu L."/>
            <person name="Ma J."/>
        </authorList>
    </citation>
    <scope>NUCLEOTIDE SEQUENCE [LARGE SCALE GENOMIC DNA]</scope>
    <source>
        <strain evidence="2 3">JCM 14902</strain>
    </source>
</reference>
<feature type="domain" description="NAD(P)-binding" evidence="1">
    <location>
        <begin position="7"/>
        <end position="170"/>
    </location>
</feature>
<dbReference type="SUPFAM" id="SSF51735">
    <property type="entry name" value="NAD(P)-binding Rossmann-fold domains"/>
    <property type="match status" value="1"/>
</dbReference>
<accession>A0ABN2T3F6</accession>
<dbReference type="Gene3D" id="3.40.50.720">
    <property type="entry name" value="NAD(P)-binding Rossmann-like Domain"/>
    <property type="match status" value="1"/>
</dbReference>
<dbReference type="InterPro" id="IPR016040">
    <property type="entry name" value="NAD(P)-bd_dom"/>
</dbReference>
<proteinExistence type="predicted"/>
<dbReference type="PANTHER" id="PTHR12126:SF11">
    <property type="entry name" value="NADH DEHYDROGENASE [UBIQUINONE] 1 ALPHA SUBCOMPLEX SUBUNIT 9, MITOCHONDRIAL"/>
    <property type="match status" value="1"/>
</dbReference>
<gene>
    <name evidence="2" type="ORF">GCM10009777_38950</name>
</gene>
<dbReference type="Pfam" id="PF13460">
    <property type="entry name" value="NAD_binding_10"/>
    <property type="match status" value="1"/>
</dbReference>
<keyword evidence="3" id="KW-1185">Reference proteome</keyword>
<dbReference type="EMBL" id="BAAAOH010000001">
    <property type="protein sequence ID" value="GAA1997964.1"/>
    <property type="molecule type" value="Genomic_DNA"/>
</dbReference>
<dbReference type="Proteomes" id="UP001500326">
    <property type="component" value="Unassembled WGS sequence"/>
</dbReference>
<name>A0ABN2T3F6_9MICO</name>
<comment type="caution">
    <text evidence="2">The sequence shown here is derived from an EMBL/GenBank/DDBJ whole genome shotgun (WGS) entry which is preliminary data.</text>
</comment>
<dbReference type="RefSeq" id="WP_344066357.1">
    <property type="nucleotide sequence ID" value="NZ_BAAAOH010000001.1"/>
</dbReference>
<dbReference type="InterPro" id="IPR051207">
    <property type="entry name" value="ComplexI_NDUFA9_subunit"/>
</dbReference>
<dbReference type="PANTHER" id="PTHR12126">
    <property type="entry name" value="NADH-UBIQUINONE OXIDOREDUCTASE 39 KDA SUBUNIT-RELATED"/>
    <property type="match status" value="1"/>
</dbReference>
<evidence type="ECO:0000313" key="3">
    <source>
        <dbReference type="Proteomes" id="UP001500326"/>
    </source>
</evidence>